<protein>
    <recommendedName>
        <fullName evidence="1">RES domain-containing protein</fullName>
    </recommendedName>
</protein>
<dbReference type="AlphaFoldDB" id="A0A0G3BXC7"/>
<dbReference type="InterPro" id="IPR014914">
    <property type="entry name" value="RES_dom"/>
</dbReference>
<evidence type="ECO:0000313" key="3">
    <source>
        <dbReference type="Proteomes" id="UP000035352"/>
    </source>
</evidence>
<reference evidence="2 3" key="1">
    <citation type="submission" date="2015-05" db="EMBL/GenBank/DDBJ databases">
        <authorList>
            <person name="Tang B."/>
            <person name="Yu Y."/>
        </authorList>
    </citation>
    <scope>NUCLEOTIDE SEQUENCE [LARGE SCALE GENOMIC DNA]</scope>
    <source>
        <strain evidence="2 3">DSM 7029</strain>
    </source>
</reference>
<keyword evidence="3" id="KW-1185">Reference proteome</keyword>
<accession>A0A0G3BXC7</accession>
<dbReference type="Proteomes" id="UP000035352">
    <property type="component" value="Chromosome"/>
</dbReference>
<dbReference type="RefSeq" id="WP_047197027.1">
    <property type="nucleotide sequence ID" value="NZ_CP011371.1"/>
</dbReference>
<name>A0A0G3BXC7_9BURK</name>
<evidence type="ECO:0000313" key="2">
    <source>
        <dbReference type="EMBL" id="AKJ32026.1"/>
    </source>
</evidence>
<gene>
    <name evidence="2" type="ORF">AAW51_5335</name>
</gene>
<feature type="domain" description="RES" evidence="1">
    <location>
        <begin position="43"/>
        <end position="178"/>
    </location>
</feature>
<dbReference type="STRING" id="413882.AAW51_5335"/>
<organism evidence="2 3">
    <name type="scientific">Caldimonas brevitalea</name>
    <dbReference type="NCBI Taxonomy" id="413882"/>
    <lineage>
        <taxon>Bacteria</taxon>
        <taxon>Pseudomonadati</taxon>
        <taxon>Pseudomonadota</taxon>
        <taxon>Betaproteobacteria</taxon>
        <taxon>Burkholderiales</taxon>
        <taxon>Sphaerotilaceae</taxon>
        <taxon>Caldimonas</taxon>
    </lineage>
</organism>
<dbReference type="OrthoDB" id="9128160at2"/>
<dbReference type="KEGG" id="pbh:AAW51_5335"/>
<proteinExistence type="predicted"/>
<evidence type="ECO:0000259" key="1">
    <source>
        <dbReference type="Pfam" id="PF08808"/>
    </source>
</evidence>
<dbReference type="Pfam" id="PF08808">
    <property type="entry name" value="RES"/>
    <property type="match status" value="1"/>
</dbReference>
<sequence length="211" mass="24048">MTPFAFSGRELELELLEPGSTLVRLFRHPGGEWEPPPARSRLLRVDPPDGQQDAYAVLYTGETLLTVAIECGVLRADLRDRYSWHMPKAREYRVVRYRVGAPVVFIPIDGRNRRTLGLAGSQREFLGYAPYRAVAHELHHRYGAAVHGLSWESFHRNQPGRVYALWHEHKATVELKIISPPPYELLIDDGEWIAFIENTPDIEGVDDLPST</sequence>
<dbReference type="EMBL" id="CP011371">
    <property type="protein sequence ID" value="AKJ32026.1"/>
    <property type="molecule type" value="Genomic_DNA"/>
</dbReference>